<dbReference type="Proteomes" id="UP000282613">
    <property type="component" value="Unassembled WGS sequence"/>
</dbReference>
<accession>A0A0R3VXK1</accession>
<reference evidence="4" key="1">
    <citation type="submission" date="2017-02" db="UniProtKB">
        <authorList>
            <consortium name="WormBaseParasite"/>
        </authorList>
    </citation>
    <scope>IDENTIFICATION</scope>
</reference>
<dbReference type="STRING" id="60517.A0A0R3VXK1"/>
<evidence type="ECO:0000313" key="3">
    <source>
        <dbReference type="Proteomes" id="UP000282613"/>
    </source>
</evidence>
<feature type="region of interest" description="Disordered" evidence="1">
    <location>
        <begin position="70"/>
        <end position="158"/>
    </location>
</feature>
<evidence type="ECO:0000313" key="4">
    <source>
        <dbReference type="WBParaSite" id="TASK_0000214501-mRNA-1"/>
    </source>
</evidence>
<sequence>MLAEAKSPVAAPSTPSKGVRALSSHLELSPTSPVINGLRQSRIAFKVQRTKTNSWLIVPNNENVATALPVSEPKSGADAPVQLPKPQRGSAGRRLKQTLLTEKPQPVEPSRQSTKDVQKFVKPTRSRQTATRRSVSVSDPPSASGERQRHQEPKACSLSPKKQLRANSPMLKAKTAATRFQQTQLSNFGIRRTARQSAKVMQVTHGIIFNDGTIYFDSLGVEQFAFQIFISMSSQLRMFRY</sequence>
<evidence type="ECO:0000256" key="1">
    <source>
        <dbReference type="SAM" id="MobiDB-lite"/>
    </source>
</evidence>
<feature type="region of interest" description="Disordered" evidence="1">
    <location>
        <begin position="1"/>
        <end position="33"/>
    </location>
</feature>
<name>A0A0R3VXK1_TAEAS</name>
<feature type="compositionally biased region" description="Polar residues" evidence="1">
    <location>
        <begin position="126"/>
        <end position="141"/>
    </location>
</feature>
<dbReference type="EMBL" id="UYRS01001085">
    <property type="protein sequence ID" value="VDK24440.1"/>
    <property type="molecule type" value="Genomic_DNA"/>
</dbReference>
<keyword evidence="3" id="KW-1185">Reference proteome</keyword>
<dbReference type="OrthoDB" id="10650628at2759"/>
<protein>
    <submittedName>
        <fullName evidence="2 4">Uncharacterized protein</fullName>
    </submittedName>
</protein>
<dbReference type="AlphaFoldDB" id="A0A0R3VXK1"/>
<gene>
    <name evidence="2" type="ORF">TASK_LOCUS2146</name>
</gene>
<evidence type="ECO:0000313" key="2">
    <source>
        <dbReference type="EMBL" id="VDK24440.1"/>
    </source>
</evidence>
<organism evidence="4">
    <name type="scientific">Taenia asiatica</name>
    <name type="common">Asian tapeworm</name>
    <dbReference type="NCBI Taxonomy" id="60517"/>
    <lineage>
        <taxon>Eukaryota</taxon>
        <taxon>Metazoa</taxon>
        <taxon>Spiralia</taxon>
        <taxon>Lophotrochozoa</taxon>
        <taxon>Platyhelminthes</taxon>
        <taxon>Cestoda</taxon>
        <taxon>Eucestoda</taxon>
        <taxon>Cyclophyllidea</taxon>
        <taxon>Taeniidae</taxon>
        <taxon>Taenia</taxon>
    </lineage>
</organism>
<dbReference type="WBParaSite" id="TASK_0000214501-mRNA-1">
    <property type="protein sequence ID" value="TASK_0000214501-mRNA-1"/>
    <property type="gene ID" value="TASK_0000214501"/>
</dbReference>
<proteinExistence type="predicted"/>
<reference evidence="2 3" key="2">
    <citation type="submission" date="2018-11" db="EMBL/GenBank/DDBJ databases">
        <authorList>
            <consortium name="Pathogen Informatics"/>
        </authorList>
    </citation>
    <scope>NUCLEOTIDE SEQUENCE [LARGE SCALE GENOMIC DNA]</scope>
</reference>